<sequence length="131" mass="13986">QLFTGAALATNIPASRIGFGGIRQRTGVTANTSDTALGVVRPVTSVRAAGFTSTAIGNRKMASFTGMGKYNIGQNWSSEQGQFLIGPQLDSTLGPPLEGKGDETAEEKIKNMEKRVSYLLDNHNSPYDNSY</sequence>
<gene>
    <name evidence="1" type="ORF">PXEA_LOCUS20158</name>
</gene>
<reference evidence="1" key="1">
    <citation type="submission" date="2018-11" db="EMBL/GenBank/DDBJ databases">
        <authorList>
            <consortium name="Pathogen Informatics"/>
        </authorList>
    </citation>
    <scope>NUCLEOTIDE SEQUENCE</scope>
</reference>
<accession>A0A448X338</accession>
<keyword evidence="2" id="KW-1185">Reference proteome</keyword>
<feature type="non-terminal residue" evidence="1">
    <location>
        <position position="1"/>
    </location>
</feature>
<dbReference type="EMBL" id="CAAALY010082280">
    <property type="protein sequence ID" value="VEL26718.1"/>
    <property type="molecule type" value="Genomic_DNA"/>
</dbReference>
<evidence type="ECO:0000313" key="1">
    <source>
        <dbReference type="EMBL" id="VEL26718.1"/>
    </source>
</evidence>
<dbReference type="AlphaFoldDB" id="A0A448X338"/>
<dbReference type="Proteomes" id="UP000784294">
    <property type="component" value="Unassembled WGS sequence"/>
</dbReference>
<name>A0A448X338_9PLAT</name>
<protein>
    <submittedName>
        <fullName evidence="1">Uncharacterized protein</fullName>
    </submittedName>
</protein>
<proteinExistence type="predicted"/>
<organism evidence="1 2">
    <name type="scientific">Protopolystoma xenopodis</name>
    <dbReference type="NCBI Taxonomy" id="117903"/>
    <lineage>
        <taxon>Eukaryota</taxon>
        <taxon>Metazoa</taxon>
        <taxon>Spiralia</taxon>
        <taxon>Lophotrochozoa</taxon>
        <taxon>Platyhelminthes</taxon>
        <taxon>Monogenea</taxon>
        <taxon>Polyopisthocotylea</taxon>
        <taxon>Polystomatidea</taxon>
        <taxon>Polystomatidae</taxon>
        <taxon>Protopolystoma</taxon>
    </lineage>
</organism>
<evidence type="ECO:0000313" key="2">
    <source>
        <dbReference type="Proteomes" id="UP000784294"/>
    </source>
</evidence>
<comment type="caution">
    <text evidence="1">The sequence shown here is derived from an EMBL/GenBank/DDBJ whole genome shotgun (WGS) entry which is preliminary data.</text>
</comment>
<dbReference type="OrthoDB" id="1926212at2759"/>